<keyword evidence="3" id="KW-1185">Reference proteome</keyword>
<organism evidence="2 3">
    <name type="scientific">Alkalithermobacter paradoxus</name>
    <dbReference type="NCBI Taxonomy" id="29349"/>
    <lineage>
        <taxon>Bacteria</taxon>
        <taxon>Bacillati</taxon>
        <taxon>Bacillota</taxon>
        <taxon>Clostridia</taxon>
        <taxon>Peptostreptococcales</taxon>
        <taxon>Tepidibacteraceae</taxon>
        <taxon>Alkalithermobacter</taxon>
    </lineage>
</organism>
<keyword evidence="1" id="KW-0472">Membrane</keyword>
<evidence type="ECO:0000256" key="1">
    <source>
        <dbReference type="SAM" id="Phobius"/>
    </source>
</evidence>
<gene>
    <name evidence="2" type="ORF">CLOTH_13760</name>
</gene>
<keyword evidence="1" id="KW-0812">Transmembrane</keyword>
<evidence type="ECO:0000313" key="2">
    <source>
        <dbReference type="EMBL" id="OPJ55617.1"/>
    </source>
</evidence>
<proteinExistence type="predicted"/>
<dbReference type="Proteomes" id="UP000190140">
    <property type="component" value="Unassembled WGS sequence"/>
</dbReference>
<dbReference type="STRING" id="29349.CLOTH_13760"/>
<dbReference type="AlphaFoldDB" id="A0A1V4I7U2"/>
<reference evidence="2 3" key="1">
    <citation type="submission" date="2017-03" db="EMBL/GenBank/DDBJ databases">
        <title>Genome sequence of Clostridium thermoalcaliphilum DSM 7309.</title>
        <authorList>
            <person name="Poehlein A."/>
            <person name="Daniel R."/>
        </authorList>
    </citation>
    <scope>NUCLEOTIDE SEQUENCE [LARGE SCALE GENOMIC DNA]</scope>
    <source>
        <strain evidence="2 3">DSM 7309</strain>
    </source>
</reference>
<evidence type="ECO:0008006" key="4">
    <source>
        <dbReference type="Google" id="ProtNLM"/>
    </source>
</evidence>
<evidence type="ECO:0000313" key="3">
    <source>
        <dbReference type="Proteomes" id="UP000190140"/>
    </source>
</evidence>
<name>A0A1V4I7U2_9FIRM</name>
<dbReference type="EMBL" id="MZGW01000004">
    <property type="protein sequence ID" value="OPJ55617.1"/>
    <property type="molecule type" value="Genomic_DNA"/>
</dbReference>
<feature type="transmembrane region" description="Helical" evidence="1">
    <location>
        <begin position="12"/>
        <end position="35"/>
    </location>
</feature>
<dbReference type="RefSeq" id="WP_079412402.1">
    <property type="nucleotide sequence ID" value="NZ_MZGW01000004.1"/>
</dbReference>
<comment type="caution">
    <text evidence="2">The sequence shown here is derived from an EMBL/GenBank/DDBJ whole genome shotgun (WGS) entry which is preliminary data.</text>
</comment>
<accession>A0A1V4I7U2</accession>
<keyword evidence="1" id="KW-1133">Transmembrane helix</keyword>
<sequence length="240" mass="27953">MKKYLINNNGISLIEVIVTVAIVSLSFSMLLTMYISSFMYSLKGKEHFAASSIAGNYIENMRNYDTEKLIQDYSDAKFYEGDYVVNTQIGLHESFKVNRFDPNTIKSDLHIIINDYAYINDIKYEKENVEIKIDNSLNYIIKPFNTAGRIVDNKNIFIWQIKNNNIHIDIQNNSNEKIDIYFICNYDISQKIDITGYNYSLKSNIINIDNEKLYNVATMKVTITKNDEELFNAQGYTRVR</sequence>
<dbReference type="OrthoDB" id="9992102at2"/>
<protein>
    <recommendedName>
        <fullName evidence="4">Prepilin-type N-terminal cleavage/methylation domain-containing protein</fullName>
    </recommendedName>
</protein>